<evidence type="ECO:0000313" key="1">
    <source>
        <dbReference type="EMBL" id="HIR47833.1"/>
    </source>
</evidence>
<name>A0A9D1DFJ8_9FIRM</name>
<gene>
    <name evidence="1" type="ORF">IAB89_09315</name>
</gene>
<evidence type="ECO:0000313" key="2">
    <source>
        <dbReference type="Proteomes" id="UP000824242"/>
    </source>
</evidence>
<accession>A0A9D1DFJ8</accession>
<protein>
    <submittedName>
        <fullName evidence="1">Uncharacterized protein</fullName>
    </submittedName>
</protein>
<comment type="caution">
    <text evidence="1">The sequence shown here is derived from an EMBL/GenBank/DDBJ whole genome shotgun (WGS) entry which is preliminary data.</text>
</comment>
<reference evidence="1" key="1">
    <citation type="submission" date="2020-10" db="EMBL/GenBank/DDBJ databases">
        <authorList>
            <person name="Gilroy R."/>
        </authorList>
    </citation>
    <scope>NUCLEOTIDE SEQUENCE</scope>
    <source>
        <strain evidence="1">ChiSxjej1B13-7958</strain>
    </source>
</reference>
<dbReference type="Proteomes" id="UP000824242">
    <property type="component" value="Unassembled WGS sequence"/>
</dbReference>
<dbReference type="EMBL" id="DVGZ01000103">
    <property type="protein sequence ID" value="HIR47833.1"/>
    <property type="molecule type" value="Genomic_DNA"/>
</dbReference>
<proteinExistence type="predicted"/>
<organism evidence="1 2">
    <name type="scientific">Candidatus Caccousia avicola</name>
    <dbReference type="NCBI Taxonomy" id="2840721"/>
    <lineage>
        <taxon>Bacteria</taxon>
        <taxon>Bacillati</taxon>
        <taxon>Bacillota</taxon>
        <taxon>Clostridia</taxon>
        <taxon>Eubacteriales</taxon>
        <taxon>Oscillospiraceae</taxon>
        <taxon>Oscillospiraceae incertae sedis</taxon>
        <taxon>Candidatus Caccousia</taxon>
    </lineage>
</organism>
<dbReference type="AlphaFoldDB" id="A0A9D1DFJ8"/>
<sequence length="96" mass="11434">MEEKIRNFTCLDALINSSLEQCIRHSFQKKNFDESGTDQFVKQKIAEESEKRRINRRKVAHILMHGLHFINKNSQPLQMMKRLELDPALLEQPLYH</sequence>
<reference evidence="1" key="2">
    <citation type="journal article" date="2021" name="PeerJ">
        <title>Extensive microbial diversity within the chicken gut microbiome revealed by metagenomics and culture.</title>
        <authorList>
            <person name="Gilroy R."/>
            <person name="Ravi A."/>
            <person name="Getino M."/>
            <person name="Pursley I."/>
            <person name="Horton D.L."/>
            <person name="Alikhan N.F."/>
            <person name="Baker D."/>
            <person name="Gharbi K."/>
            <person name="Hall N."/>
            <person name="Watson M."/>
            <person name="Adriaenssens E.M."/>
            <person name="Foster-Nyarko E."/>
            <person name="Jarju S."/>
            <person name="Secka A."/>
            <person name="Antonio M."/>
            <person name="Oren A."/>
            <person name="Chaudhuri R.R."/>
            <person name="La Ragione R."/>
            <person name="Hildebrand F."/>
            <person name="Pallen M.J."/>
        </authorList>
    </citation>
    <scope>NUCLEOTIDE SEQUENCE</scope>
    <source>
        <strain evidence="1">ChiSxjej1B13-7958</strain>
    </source>
</reference>